<keyword evidence="2" id="KW-1185">Reference proteome</keyword>
<dbReference type="RefSeq" id="WP_183310760.1">
    <property type="nucleotide sequence ID" value="NZ_JACIEW010000003.1"/>
</dbReference>
<organism evidence="1 2">
    <name type="scientific">Devosia subaequoris</name>
    <dbReference type="NCBI Taxonomy" id="395930"/>
    <lineage>
        <taxon>Bacteria</taxon>
        <taxon>Pseudomonadati</taxon>
        <taxon>Pseudomonadota</taxon>
        <taxon>Alphaproteobacteria</taxon>
        <taxon>Hyphomicrobiales</taxon>
        <taxon>Devosiaceae</taxon>
        <taxon>Devosia</taxon>
    </lineage>
</organism>
<accession>A0A7W6ILV0</accession>
<keyword evidence="1" id="KW-0378">Hydrolase</keyword>
<comment type="caution">
    <text evidence="1">The sequence shown here is derived from an EMBL/GenBank/DDBJ whole genome shotgun (WGS) entry which is preliminary data.</text>
</comment>
<keyword evidence="1" id="KW-0540">Nuclease</keyword>
<keyword evidence="1" id="KW-0255">Endonuclease</keyword>
<dbReference type="Proteomes" id="UP000547011">
    <property type="component" value="Unassembled WGS sequence"/>
</dbReference>
<proteinExistence type="predicted"/>
<dbReference type="GO" id="GO:0004519">
    <property type="term" value="F:endonuclease activity"/>
    <property type="evidence" value="ECO:0007669"/>
    <property type="project" value="UniProtKB-KW"/>
</dbReference>
<dbReference type="EMBL" id="JACIEW010000003">
    <property type="protein sequence ID" value="MBB4052036.1"/>
    <property type="molecule type" value="Genomic_DNA"/>
</dbReference>
<evidence type="ECO:0000313" key="1">
    <source>
        <dbReference type="EMBL" id="MBB4052036.1"/>
    </source>
</evidence>
<gene>
    <name evidence="1" type="ORF">GGR20_001678</name>
</gene>
<name>A0A7W6ILV0_9HYPH</name>
<sequence length="144" mass="15937">MADRDRSVGFAEGIQRGFALDDAVSFRQLMLETYNRRCAVTGKSYAADEADEHLEVFLFQPLEHGGRMAPDNAVVVDTVVAGLLSKGHLLISDAYCAYTSHPEIVSEPVEASDAHGRNMVLPDNISLWPQRAMVGYHRSLFRAQ</sequence>
<evidence type="ECO:0000313" key="2">
    <source>
        <dbReference type="Proteomes" id="UP000547011"/>
    </source>
</evidence>
<reference evidence="1 2" key="1">
    <citation type="submission" date="2020-08" db="EMBL/GenBank/DDBJ databases">
        <title>Genomic Encyclopedia of Type Strains, Phase IV (KMG-IV): sequencing the most valuable type-strain genomes for metagenomic binning, comparative biology and taxonomic classification.</title>
        <authorList>
            <person name="Goeker M."/>
        </authorList>
    </citation>
    <scope>NUCLEOTIDE SEQUENCE [LARGE SCALE GENOMIC DNA]</scope>
    <source>
        <strain evidence="1 2">DSM 23447</strain>
    </source>
</reference>
<protein>
    <submittedName>
        <fullName evidence="1">Putative restriction endonuclease</fullName>
    </submittedName>
</protein>
<dbReference type="AlphaFoldDB" id="A0A7W6ILV0"/>